<dbReference type="EMBL" id="AACS02000011">
    <property type="protein sequence ID" value="EFI26779.1"/>
    <property type="molecule type" value="Genomic_DNA"/>
</dbReference>
<evidence type="ECO:0000256" key="1">
    <source>
        <dbReference type="SAM" id="MobiDB-lite"/>
    </source>
</evidence>
<proteinExistence type="predicted"/>
<dbReference type="VEuPathDB" id="FungiDB:CC1G_15702"/>
<evidence type="ECO:0000313" key="2">
    <source>
        <dbReference type="EMBL" id="EFI26779.1"/>
    </source>
</evidence>
<dbReference type="HOGENOM" id="CLU_2512549_0_0_1"/>
<dbReference type="Proteomes" id="UP000001861">
    <property type="component" value="Unassembled WGS sequence"/>
</dbReference>
<feature type="compositionally biased region" description="Polar residues" evidence="1">
    <location>
        <begin position="17"/>
        <end position="35"/>
    </location>
</feature>
<dbReference type="GeneID" id="9378813"/>
<feature type="region of interest" description="Disordered" evidence="1">
    <location>
        <begin position="1"/>
        <end position="85"/>
    </location>
</feature>
<evidence type="ECO:0000313" key="3">
    <source>
        <dbReference type="Proteomes" id="UP000001861"/>
    </source>
</evidence>
<organism evidence="2 3">
    <name type="scientific">Coprinopsis cinerea (strain Okayama-7 / 130 / ATCC MYA-4618 / FGSC 9003)</name>
    <name type="common">Inky cap fungus</name>
    <name type="synonym">Hormographiella aspergillata</name>
    <dbReference type="NCBI Taxonomy" id="240176"/>
    <lineage>
        <taxon>Eukaryota</taxon>
        <taxon>Fungi</taxon>
        <taxon>Dikarya</taxon>
        <taxon>Basidiomycota</taxon>
        <taxon>Agaricomycotina</taxon>
        <taxon>Agaricomycetes</taxon>
        <taxon>Agaricomycetidae</taxon>
        <taxon>Agaricales</taxon>
        <taxon>Agaricineae</taxon>
        <taxon>Psathyrellaceae</taxon>
        <taxon>Coprinopsis</taxon>
    </lineage>
</organism>
<accession>D6RQG3</accession>
<dbReference type="AlphaFoldDB" id="D6RQG3"/>
<feature type="compositionally biased region" description="Polar residues" evidence="1">
    <location>
        <begin position="63"/>
        <end position="77"/>
    </location>
</feature>
<reference evidence="2 3" key="1">
    <citation type="journal article" date="2010" name="Proc. Natl. Acad. Sci. U.S.A.">
        <title>Insights into evolution of multicellular fungi from the assembled chromosomes of the mushroom Coprinopsis cinerea (Coprinus cinereus).</title>
        <authorList>
            <person name="Stajich J.E."/>
            <person name="Wilke S.K."/>
            <person name="Ahren D."/>
            <person name="Au C.H."/>
            <person name="Birren B.W."/>
            <person name="Borodovsky M."/>
            <person name="Burns C."/>
            <person name="Canback B."/>
            <person name="Casselton L.A."/>
            <person name="Cheng C.K."/>
            <person name="Deng J."/>
            <person name="Dietrich F.S."/>
            <person name="Fargo D.C."/>
            <person name="Farman M.L."/>
            <person name="Gathman A.C."/>
            <person name="Goldberg J."/>
            <person name="Guigo R."/>
            <person name="Hoegger P.J."/>
            <person name="Hooker J.B."/>
            <person name="Huggins A."/>
            <person name="James T.Y."/>
            <person name="Kamada T."/>
            <person name="Kilaru S."/>
            <person name="Kodira C."/>
            <person name="Kues U."/>
            <person name="Kupfer D."/>
            <person name="Kwan H.S."/>
            <person name="Lomsadze A."/>
            <person name="Li W."/>
            <person name="Lilly W.W."/>
            <person name="Ma L.J."/>
            <person name="Mackey A.J."/>
            <person name="Manning G."/>
            <person name="Martin F."/>
            <person name="Muraguchi H."/>
            <person name="Natvig D.O."/>
            <person name="Palmerini H."/>
            <person name="Ramesh M.A."/>
            <person name="Rehmeyer C.J."/>
            <person name="Roe B.A."/>
            <person name="Shenoy N."/>
            <person name="Stanke M."/>
            <person name="Ter-Hovhannisyan V."/>
            <person name="Tunlid A."/>
            <person name="Velagapudi R."/>
            <person name="Vision T.J."/>
            <person name="Zeng Q."/>
            <person name="Zolan M.E."/>
            <person name="Pukkila P.J."/>
        </authorList>
    </citation>
    <scope>NUCLEOTIDE SEQUENCE [LARGE SCALE GENOMIC DNA]</scope>
    <source>
        <strain evidence="3">Okayama-7 / 130 / ATCC MYA-4618 / FGSC 9003</strain>
    </source>
</reference>
<name>D6RQG3_COPC7</name>
<comment type="caution">
    <text evidence="2">The sequence shown here is derived from an EMBL/GenBank/DDBJ whole genome shotgun (WGS) entry which is preliminary data.</text>
</comment>
<dbReference type="InParanoid" id="D6RQG3"/>
<keyword evidence="3" id="KW-1185">Reference proteome</keyword>
<gene>
    <name evidence="2" type="ORF">CC1G_15702</name>
</gene>
<sequence>MTTAMTHLSSLPRPSDSAETQSSQSANRACRSSVTRLVRYTPPRRRSSSDTANKRVQNKHGTSRASLRVASLSQRATYQMELWRP</sequence>
<dbReference type="RefSeq" id="XP_002910273.1">
    <property type="nucleotide sequence ID" value="XM_002910227.1"/>
</dbReference>
<protein>
    <submittedName>
        <fullName evidence="2">Uncharacterized protein</fullName>
    </submittedName>
</protein>
<dbReference type="KEGG" id="cci:CC1G_15702"/>